<evidence type="ECO:0000259" key="2">
    <source>
        <dbReference type="Pfam" id="PF00535"/>
    </source>
</evidence>
<keyword evidence="3" id="KW-0808">Transferase</keyword>
<dbReference type="InterPro" id="IPR001173">
    <property type="entry name" value="Glyco_trans_2-like"/>
</dbReference>
<organism evidence="3 4">
    <name type="scientific">Paenibacillus polygoni</name>
    <dbReference type="NCBI Taxonomy" id="3050112"/>
    <lineage>
        <taxon>Bacteria</taxon>
        <taxon>Bacillati</taxon>
        <taxon>Bacillota</taxon>
        <taxon>Bacilli</taxon>
        <taxon>Bacillales</taxon>
        <taxon>Paenibacillaceae</taxon>
        <taxon>Paenibacillus</taxon>
    </lineage>
</organism>
<protein>
    <submittedName>
        <fullName evidence="3">Glycosyltransferase family 2 protein</fullName>
        <ecNumber evidence="3">2.4.-.-</ecNumber>
    </submittedName>
</protein>
<dbReference type="SUPFAM" id="SSF53448">
    <property type="entry name" value="Nucleotide-diphospho-sugar transferases"/>
    <property type="match status" value="1"/>
</dbReference>
<keyword evidence="3" id="KW-0328">Glycosyltransferase</keyword>
<dbReference type="EC" id="2.4.-.-" evidence="3"/>
<sequence length="470" mass="53492">MKKNFSKKGTISRKRKQKQGGAAGQPFSPAYRDGYLLGYKEGLKAGTVSYGNDFDGTSIVIPTFNQLAYFKECINSIKANTDVPYEIIVVDNASNDGTEAYLRSQNLGVRYTVLEENRGFAGGINHGLMMARGKYIVMLNNDTVVTKGWLTHMLHCLQSDERIAAVGPVTNYIGGDQQIEVSYQRIQDMWAFAKRYSNSDPSQWRITDRLVGFCLLFRRELISEVGYLDEGYRIGNYEDEDWNIRIRLTDRKLAVAGDSFIHHYGSVSMKKLADQFEQTNDHNAKFYAAKWGNPHELVLKTKEIRRTENSTDLKIYAYHLYPNYRWIQSSAGILYWLADGQKHRISFVGADADYHQLQKKAVTLSRPELRQIPSGREITASSEQEITEMIREQNYTVGLPEGSIIMEDSLNGDLEWFQLSQGKRRPFVTRYAAEYWLNDTDTVHTLSSQVIQTLPLGLPLIAASVLKNPL</sequence>
<accession>A0ABY8X0N0</accession>
<dbReference type="CDD" id="cd04186">
    <property type="entry name" value="GT_2_like_c"/>
    <property type="match status" value="1"/>
</dbReference>
<evidence type="ECO:0000313" key="4">
    <source>
        <dbReference type="Proteomes" id="UP001236415"/>
    </source>
</evidence>
<dbReference type="EMBL" id="CP127162">
    <property type="protein sequence ID" value="WIV18558.1"/>
    <property type="molecule type" value="Genomic_DNA"/>
</dbReference>
<dbReference type="Gene3D" id="3.90.550.10">
    <property type="entry name" value="Spore Coat Polysaccharide Biosynthesis Protein SpsA, Chain A"/>
    <property type="match status" value="1"/>
</dbReference>
<feature type="compositionally biased region" description="Basic residues" evidence="1">
    <location>
        <begin position="1"/>
        <end position="18"/>
    </location>
</feature>
<dbReference type="PANTHER" id="PTHR43179:SF7">
    <property type="entry name" value="RHAMNOSYLTRANSFERASE WBBL"/>
    <property type="match status" value="1"/>
</dbReference>
<dbReference type="Proteomes" id="UP001236415">
    <property type="component" value="Chromosome"/>
</dbReference>
<gene>
    <name evidence="3" type="ORF">QPK24_19650</name>
</gene>
<keyword evidence="4" id="KW-1185">Reference proteome</keyword>
<dbReference type="GO" id="GO:0016757">
    <property type="term" value="F:glycosyltransferase activity"/>
    <property type="evidence" value="ECO:0007669"/>
    <property type="project" value="UniProtKB-KW"/>
</dbReference>
<dbReference type="PANTHER" id="PTHR43179">
    <property type="entry name" value="RHAMNOSYLTRANSFERASE WBBL"/>
    <property type="match status" value="1"/>
</dbReference>
<name>A0ABY8X0N0_9BACL</name>
<feature type="domain" description="Glycosyltransferase 2-like" evidence="2">
    <location>
        <begin position="58"/>
        <end position="225"/>
    </location>
</feature>
<feature type="region of interest" description="Disordered" evidence="1">
    <location>
        <begin position="1"/>
        <end position="26"/>
    </location>
</feature>
<evidence type="ECO:0000313" key="3">
    <source>
        <dbReference type="EMBL" id="WIV18558.1"/>
    </source>
</evidence>
<proteinExistence type="predicted"/>
<evidence type="ECO:0000256" key="1">
    <source>
        <dbReference type="SAM" id="MobiDB-lite"/>
    </source>
</evidence>
<reference evidence="3 4" key="1">
    <citation type="submission" date="2023-06" db="EMBL/GenBank/DDBJ databases">
        <title>Paenibacillus polygonum sp. nov., an endophytic bacterium, isolated from Polygonum lapathifolium L. in Nanji Wetland National Nature Reserve, South of Poyang Lake, Jiangxi Province, China.</title>
        <authorList>
            <person name="Yu Z."/>
        </authorList>
    </citation>
    <scope>NUCLEOTIDE SEQUENCE [LARGE SCALE GENOMIC DNA]</scope>
    <source>
        <strain evidence="3 4">C31</strain>
    </source>
</reference>
<dbReference type="InterPro" id="IPR029044">
    <property type="entry name" value="Nucleotide-diphossugar_trans"/>
</dbReference>
<dbReference type="RefSeq" id="WP_285744027.1">
    <property type="nucleotide sequence ID" value="NZ_CP127162.1"/>
</dbReference>
<dbReference type="Pfam" id="PF00535">
    <property type="entry name" value="Glycos_transf_2"/>
    <property type="match status" value="1"/>
</dbReference>